<sequence length="244" mass="25170">MSAPAAGHRPGATPEEEWAAEWPDLPAWQPGPRCRRVVVCAAHPDDEVLGVGGTTALLAAAGVDLVHVTVTDGEASHPGNPVLDPAGLAAAREQESAAALAALGVAPVAAARLRVPDSGVAAHEAHLVTALVPVLAGADLVLAPWAGDGHPDHEAVGRAVLAAAGPLGVPVAQYPVWAWHWARPGDPRLPWDRARAVALPPAVRAAKRAAVACFTTQVQPLGPDPAVLPPEFLAHHDRDHEVLW</sequence>
<gene>
    <name evidence="2" type="ORF">SAMN05661030_3587</name>
</gene>
<keyword evidence="1" id="KW-0862">Zinc</keyword>
<dbReference type="GO" id="GO:0016811">
    <property type="term" value="F:hydrolase activity, acting on carbon-nitrogen (but not peptide) bonds, in linear amides"/>
    <property type="evidence" value="ECO:0007669"/>
    <property type="project" value="TreeGrafter"/>
</dbReference>
<dbReference type="RefSeq" id="WP_091562542.1">
    <property type="nucleotide sequence ID" value="NZ_BNAC01000005.1"/>
</dbReference>
<dbReference type="GO" id="GO:0016137">
    <property type="term" value="P:glycoside metabolic process"/>
    <property type="evidence" value="ECO:0007669"/>
    <property type="project" value="UniProtKB-ARBA"/>
</dbReference>
<dbReference type="SUPFAM" id="SSF102588">
    <property type="entry name" value="LmbE-like"/>
    <property type="match status" value="1"/>
</dbReference>
<evidence type="ECO:0000313" key="2">
    <source>
        <dbReference type="EMBL" id="SFD51405.1"/>
    </source>
</evidence>
<dbReference type="InterPro" id="IPR003737">
    <property type="entry name" value="GlcNAc_PI_deacetylase-related"/>
</dbReference>
<reference evidence="3" key="1">
    <citation type="submission" date="2016-10" db="EMBL/GenBank/DDBJ databases">
        <authorList>
            <person name="Varghese N."/>
            <person name="Submissions S."/>
        </authorList>
    </citation>
    <scope>NUCLEOTIDE SEQUENCE [LARGE SCALE GENOMIC DNA]</scope>
    <source>
        <strain evidence="3">DSM 45962</strain>
    </source>
</reference>
<dbReference type="AlphaFoldDB" id="A0A1I1SY74"/>
<dbReference type="PANTHER" id="PTHR12993">
    <property type="entry name" value="N-ACETYLGLUCOSAMINYL-PHOSPHATIDYLINOSITOL DE-N-ACETYLASE-RELATED"/>
    <property type="match status" value="1"/>
</dbReference>
<dbReference type="STRING" id="1225127.SAMN05661030_3587"/>
<dbReference type="PANTHER" id="PTHR12993:SF29">
    <property type="entry name" value="BLR3841 PROTEIN"/>
    <property type="match status" value="1"/>
</dbReference>
<dbReference type="Pfam" id="PF02585">
    <property type="entry name" value="PIG-L"/>
    <property type="match status" value="1"/>
</dbReference>
<accession>A0A1I1SY74</accession>
<protein>
    <submittedName>
        <fullName evidence="2">N-acetylglucosaminyl deacetylase, LmbE family</fullName>
    </submittedName>
</protein>
<dbReference type="Gene3D" id="3.40.50.10320">
    <property type="entry name" value="LmbE-like"/>
    <property type="match status" value="1"/>
</dbReference>
<dbReference type="OrthoDB" id="116799at2"/>
<keyword evidence="3" id="KW-1185">Reference proteome</keyword>
<dbReference type="Proteomes" id="UP000199022">
    <property type="component" value="Unassembled WGS sequence"/>
</dbReference>
<organism evidence="2 3">
    <name type="scientific">Klenkia taihuensis</name>
    <dbReference type="NCBI Taxonomy" id="1225127"/>
    <lineage>
        <taxon>Bacteria</taxon>
        <taxon>Bacillati</taxon>
        <taxon>Actinomycetota</taxon>
        <taxon>Actinomycetes</taxon>
        <taxon>Geodermatophilales</taxon>
        <taxon>Geodermatophilaceae</taxon>
        <taxon>Klenkia</taxon>
    </lineage>
</organism>
<evidence type="ECO:0000256" key="1">
    <source>
        <dbReference type="ARBA" id="ARBA00022833"/>
    </source>
</evidence>
<dbReference type="InterPro" id="IPR024078">
    <property type="entry name" value="LmbE-like_dom_sf"/>
</dbReference>
<evidence type="ECO:0000313" key="3">
    <source>
        <dbReference type="Proteomes" id="UP000199022"/>
    </source>
</evidence>
<proteinExistence type="predicted"/>
<name>A0A1I1SY74_9ACTN</name>
<dbReference type="EMBL" id="FOMD01000004">
    <property type="protein sequence ID" value="SFD51405.1"/>
    <property type="molecule type" value="Genomic_DNA"/>
</dbReference>